<dbReference type="PANTHER" id="PTHR34322">
    <property type="entry name" value="TRANSPOSASE, Y1_TNP DOMAIN-CONTAINING"/>
    <property type="match status" value="1"/>
</dbReference>
<organism evidence="2 3">
    <name type="scientific">Lignipirellula cremea</name>
    <dbReference type="NCBI Taxonomy" id="2528010"/>
    <lineage>
        <taxon>Bacteria</taxon>
        <taxon>Pseudomonadati</taxon>
        <taxon>Planctomycetota</taxon>
        <taxon>Planctomycetia</taxon>
        <taxon>Pirellulales</taxon>
        <taxon>Pirellulaceae</taxon>
        <taxon>Lignipirellula</taxon>
    </lineage>
</organism>
<evidence type="ECO:0000259" key="1">
    <source>
        <dbReference type="SMART" id="SM01321"/>
    </source>
</evidence>
<dbReference type="SUPFAM" id="SSF143422">
    <property type="entry name" value="Transposase IS200-like"/>
    <property type="match status" value="1"/>
</dbReference>
<dbReference type="Proteomes" id="UP000317648">
    <property type="component" value="Chromosome"/>
</dbReference>
<dbReference type="InterPro" id="IPR002686">
    <property type="entry name" value="Transposase_17"/>
</dbReference>
<name>A0A518DPJ0_9BACT</name>
<evidence type="ECO:0000313" key="3">
    <source>
        <dbReference type="Proteomes" id="UP000317648"/>
    </source>
</evidence>
<accession>A0A518DPJ0</accession>
<dbReference type="Gene3D" id="3.30.70.1290">
    <property type="entry name" value="Transposase IS200-like"/>
    <property type="match status" value="1"/>
</dbReference>
<sequence>MPSAARAEIVAAGEVGFYHCISRCVRRACLCGDDGVTGRNFDHRKEWVRQRIGLLAQVFAIDVCAYAAMSNHLHLLLRIRPDLAEKWTAEEVASRWLKLSGSATAEQIETLARNEKRIAELRTRLASLSWFMRYLKEYIARRANAEEEVSGRFWEGRFTSQALLDEAAVLACAAYVDLNPIRAAIAETPEESDFTSVQQRIEERSAGDSSRPSSVVRLCQIDERDGGFLPLTLDGYLSLLDRIARLHRPGKPGVTPAALPPILERLNLSPEELLGFNPRFHRGNRVAILK</sequence>
<dbReference type="RefSeq" id="WP_145050979.1">
    <property type="nucleotide sequence ID" value="NZ_CP036433.1"/>
</dbReference>
<dbReference type="KEGG" id="lcre:Pla8534_15350"/>
<reference evidence="2 3" key="1">
    <citation type="submission" date="2019-02" db="EMBL/GenBank/DDBJ databases">
        <title>Deep-cultivation of Planctomycetes and their phenomic and genomic characterization uncovers novel biology.</title>
        <authorList>
            <person name="Wiegand S."/>
            <person name="Jogler M."/>
            <person name="Boedeker C."/>
            <person name="Pinto D."/>
            <person name="Vollmers J."/>
            <person name="Rivas-Marin E."/>
            <person name="Kohn T."/>
            <person name="Peeters S.H."/>
            <person name="Heuer A."/>
            <person name="Rast P."/>
            <person name="Oberbeckmann S."/>
            <person name="Bunk B."/>
            <person name="Jeske O."/>
            <person name="Meyerdierks A."/>
            <person name="Storesund J.E."/>
            <person name="Kallscheuer N."/>
            <person name="Luecker S."/>
            <person name="Lage O.M."/>
            <person name="Pohl T."/>
            <person name="Merkel B.J."/>
            <person name="Hornburger P."/>
            <person name="Mueller R.-W."/>
            <person name="Bruemmer F."/>
            <person name="Labrenz M."/>
            <person name="Spormann A.M."/>
            <person name="Op den Camp H."/>
            <person name="Overmann J."/>
            <person name="Amann R."/>
            <person name="Jetten M.S.M."/>
            <person name="Mascher T."/>
            <person name="Medema M.H."/>
            <person name="Devos D.P."/>
            <person name="Kaster A.-K."/>
            <person name="Ovreas L."/>
            <person name="Rohde M."/>
            <person name="Galperin M.Y."/>
            <person name="Jogler C."/>
        </authorList>
    </citation>
    <scope>NUCLEOTIDE SEQUENCE [LARGE SCALE GENOMIC DNA]</scope>
    <source>
        <strain evidence="2 3">Pla85_3_4</strain>
    </source>
</reference>
<dbReference type="InterPro" id="IPR036515">
    <property type="entry name" value="Transposase_17_sf"/>
</dbReference>
<evidence type="ECO:0000313" key="2">
    <source>
        <dbReference type="EMBL" id="QDU93752.1"/>
    </source>
</evidence>
<dbReference type="SMART" id="SM01321">
    <property type="entry name" value="Y1_Tnp"/>
    <property type="match status" value="1"/>
</dbReference>
<dbReference type="PANTHER" id="PTHR34322:SF2">
    <property type="entry name" value="TRANSPOSASE IS200-LIKE DOMAIN-CONTAINING PROTEIN"/>
    <property type="match status" value="1"/>
</dbReference>
<dbReference type="EMBL" id="CP036433">
    <property type="protein sequence ID" value="QDU93752.1"/>
    <property type="molecule type" value="Genomic_DNA"/>
</dbReference>
<protein>
    <recommendedName>
        <fullName evidence="1">Transposase IS200-like domain-containing protein</fullName>
    </recommendedName>
</protein>
<proteinExistence type="predicted"/>
<feature type="domain" description="Transposase IS200-like" evidence="1">
    <location>
        <begin position="13"/>
        <end position="179"/>
    </location>
</feature>
<dbReference type="GO" id="GO:0003677">
    <property type="term" value="F:DNA binding"/>
    <property type="evidence" value="ECO:0007669"/>
    <property type="project" value="InterPro"/>
</dbReference>
<dbReference type="GO" id="GO:0006313">
    <property type="term" value="P:DNA transposition"/>
    <property type="evidence" value="ECO:0007669"/>
    <property type="project" value="InterPro"/>
</dbReference>
<dbReference type="OrthoDB" id="277009at2"/>
<gene>
    <name evidence="2" type="ORF">Pla8534_15350</name>
</gene>
<dbReference type="AlphaFoldDB" id="A0A518DPJ0"/>
<dbReference type="GO" id="GO:0004803">
    <property type="term" value="F:transposase activity"/>
    <property type="evidence" value="ECO:0007669"/>
    <property type="project" value="InterPro"/>
</dbReference>
<keyword evidence="3" id="KW-1185">Reference proteome</keyword>